<dbReference type="PANTHER" id="PTHR12526">
    <property type="entry name" value="GLYCOSYLTRANSFERASE"/>
    <property type="match status" value="1"/>
</dbReference>
<feature type="domain" description="Glycosyltransferase subfamily 4-like N-terminal" evidence="2">
    <location>
        <begin position="13"/>
        <end position="168"/>
    </location>
</feature>
<comment type="caution">
    <text evidence="3">The sequence shown here is derived from an EMBL/GenBank/DDBJ whole genome shotgun (WGS) entry which is preliminary data.</text>
</comment>
<dbReference type="Pfam" id="PF13439">
    <property type="entry name" value="Glyco_transf_4"/>
    <property type="match status" value="1"/>
</dbReference>
<protein>
    <submittedName>
        <fullName evidence="3">Glycosyltransferase involved in cell wall biosynthesis</fullName>
    </submittedName>
</protein>
<evidence type="ECO:0000313" key="4">
    <source>
        <dbReference type="Proteomes" id="UP000248840"/>
    </source>
</evidence>
<evidence type="ECO:0000313" key="3">
    <source>
        <dbReference type="EMBL" id="RAR70243.1"/>
    </source>
</evidence>
<name>A0A328YAP2_9FLAO</name>
<dbReference type="PANTHER" id="PTHR12526:SF630">
    <property type="entry name" value="GLYCOSYLTRANSFERASE"/>
    <property type="match status" value="1"/>
</dbReference>
<dbReference type="EMBL" id="QLSZ01000011">
    <property type="protein sequence ID" value="RAR70243.1"/>
    <property type="molecule type" value="Genomic_DNA"/>
</dbReference>
<proteinExistence type="predicted"/>
<dbReference type="AlphaFoldDB" id="A0A328YAP2"/>
<sequence length="365" mass="41976">MKIIFVIGDLYSGGAQRQMVNLALKYKSEGHEVSTLTYYSREYYGEILREKGIQTKCIEERKPIKRMIKFREYLRNSDADVVVSYLGISNFLCEFAAIPYKRWNLVVNERSANPLILKSYKSFVVRLFHFFSDRIVTNSFSNKDMILKVNPFLKEKQIQVIYNMIDLDFWKPDNNYKYKEDGELKIVIAASHRYLKNLIGLLKAVSNMSEIEKSKIKITWFGNSLVPPYYDDSIVECMDFIENNNLSKIIELKPATHNIKDEILKSDVVALFSFFEGLPNAICEGMALGKPILASNISDIPKLIVDGVNGKLCIAEDPKSIESGIRFFINASANDLQLMGSRNRTKALDLFNENKIFDQYKRIIG</sequence>
<dbReference type="InterPro" id="IPR001296">
    <property type="entry name" value="Glyco_trans_1"/>
</dbReference>
<dbReference type="Pfam" id="PF00534">
    <property type="entry name" value="Glycos_transf_1"/>
    <property type="match status" value="1"/>
</dbReference>
<dbReference type="Gene3D" id="3.40.50.2000">
    <property type="entry name" value="Glycogen Phosphorylase B"/>
    <property type="match status" value="2"/>
</dbReference>
<feature type="domain" description="Glycosyl transferase family 1" evidence="1">
    <location>
        <begin position="180"/>
        <end position="332"/>
    </location>
</feature>
<dbReference type="InterPro" id="IPR028098">
    <property type="entry name" value="Glyco_trans_4-like_N"/>
</dbReference>
<organism evidence="3 4">
    <name type="scientific">Flavobacterium aciduliphilum</name>
    <dbReference type="NCBI Taxonomy" id="1101402"/>
    <lineage>
        <taxon>Bacteria</taxon>
        <taxon>Pseudomonadati</taxon>
        <taxon>Bacteroidota</taxon>
        <taxon>Flavobacteriia</taxon>
        <taxon>Flavobacteriales</taxon>
        <taxon>Flavobacteriaceae</taxon>
        <taxon>Flavobacterium</taxon>
    </lineage>
</organism>
<dbReference type="GO" id="GO:0016757">
    <property type="term" value="F:glycosyltransferase activity"/>
    <property type="evidence" value="ECO:0007669"/>
    <property type="project" value="InterPro"/>
</dbReference>
<dbReference type="Proteomes" id="UP000248840">
    <property type="component" value="Unassembled WGS sequence"/>
</dbReference>
<accession>A0A328YAP2</accession>
<dbReference type="RefSeq" id="WP_112113900.1">
    <property type="nucleotide sequence ID" value="NZ_QLSZ01000011.1"/>
</dbReference>
<evidence type="ECO:0000259" key="2">
    <source>
        <dbReference type="Pfam" id="PF13439"/>
    </source>
</evidence>
<keyword evidence="3" id="KW-0808">Transferase</keyword>
<keyword evidence="4" id="KW-1185">Reference proteome</keyword>
<dbReference type="SUPFAM" id="SSF53756">
    <property type="entry name" value="UDP-Glycosyltransferase/glycogen phosphorylase"/>
    <property type="match status" value="1"/>
</dbReference>
<dbReference type="CDD" id="cd03801">
    <property type="entry name" value="GT4_PimA-like"/>
    <property type="match status" value="1"/>
</dbReference>
<dbReference type="OrthoDB" id="7560678at2"/>
<evidence type="ECO:0000259" key="1">
    <source>
        <dbReference type="Pfam" id="PF00534"/>
    </source>
</evidence>
<gene>
    <name evidence="3" type="ORF">CLV55_11168</name>
</gene>
<reference evidence="3 4" key="1">
    <citation type="submission" date="2018-06" db="EMBL/GenBank/DDBJ databases">
        <title>Genomic Encyclopedia of Archaeal and Bacterial Type Strains, Phase II (KMG-II): from individual species to whole genera.</title>
        <authorList>
            <person name="Goeker M."/>
        </authorList>
    </citation>
    <scope>NUCLEOTIDE SEQUENCE [LARGE SCALE GENOMIC DNA]</scope>
    <source>
        <strain evidence="3 4">DSM 25663</strain>
    </source>
</reference>